<reference evidence="1" key="1">
    <citation type="submission" date="2018-06" db="EMBL/GenBank/DDBJ databases">
        <authorList>
            <person name="Zhirakovskaya E."/>
        </authorList>
    </citation>
    <scope>NUCLEOTIDE SEQUENCE</scope>
</reference>
<dbReference type="EMBL" id="UOEG01000178">
    <property type="protein sequence ID" value="VAV98202.1"/>
    <property type="molecule type" value="Genomic_DNA"/>
</dbReference>
<accession>A0A3B0S322</accession>
<evidence type="ECO:0000313" key="1">
    <source>
        <dbReference type="EMBL" id="VAV98202.1"/>
    </source>
</evidence>
<organism evidence="1">
    <name type="scientific">hydrothermal vent metagenome</name>
    <dbReference type="NCBI Taxonomy" id="652676"/>
    <lineage>
        <taxon>unclassified sequences</taxon>
        <taxon>metagenomes</taxon>
        <taxon>ecological metagenomes</taxon>
    </lineage>
</organism>
<name>A0A3B0S322_9ZZZZ</name>
<proteinExistence type="predicted"/>
<sequence length="64" mass="6707">MKRTLTALTLALGIAFVPAASSAFNLSSLTPNLTYPEANPATMTRGIFAPVIKTPAPRSFGADR</sequence>
<gene>
    <name evidence="1" type="ORF">MNBD_ALPHA07-1466</name>
</gene>
<dbReference type="AlphaFoldDB" id="A0A3B0S322"/>
<protein>
    <submittedName>
        <fullName evidence="1">Uncharacterized protein</fullName>
    </submittedName>
</protein>